<dbReference type="EMBL" id="ML212077">
    <property type="protein sequence ID" value="TFK79320.1"/>
    <property type="molecule type" value="Genomic_DNA"/>
</dbReference>
<organism evidence="2 3">
    <name type="scientific">Polyporus arcularius HHB13444</name>
    <dbReference type="NCBI Taxonomy" id="1314778"/>
    <lineage>
        <taxon>Eukaryota</taxon>
        <taxon>Fungi</taxon>
        <taxon>Dikarya</taxon>
        <taxon>Basidiomycota</taxon>
        <taxon>Agaricomycotina</taxon>
        <taxon>Agaricomycetes</taxon>
        <taxon>Polyporales</taxon>
        <taxon>Polyporaceae</taxon>
        <taxon>Polyporus</taxon>
    </lineage>
</organism>
<reference evidence="2 3" key="1">
    <citation type="journal article" date="2019" name="Nat. Ecol. Evol.">
        <title>Megaphylogeny resolves global patterns of mushroom evolution.</title>
        <authorList>
            <person name="Varga T."/>
            <person name="Krizsan K."/>
            <person name="Foldi C."/>
            <person name="Dima B."/>
            <person name="Sanchez-Garcia M."/>
            <person name="Sanchez-Ramirez S."/>
            <person name="Szollosi G.J."/>
            <person name="Szarkandi J.G."/>
            <person name="Papp V."/>
            <person name="Albert L."/>
            <person name="Andreopoulos W."/>
            <person name="Angelini C."/>
            <person name="Antonin V."/>
            <person name="Barry K.W."/>
            <person name="Bougher N.L."/>
            <person name="Buchanan P."/>
            <person name="Buyck B."/>
            <person name="Bense V."/>
            <person name="Catcheside P."/>
            <person name="Chovatia M."/>
            <person name="Cooper J."/>
            <person name="Damon W."/>
            <person name="Desjardin D."/>
            <person name="Finy P."/>
            <person name="Geml J."/>
            <person name="Haridas S."/>
            <person name="Hughes K."/>
            <person name="Justo A."/>
            <person name="Karasinski D."/>
            <person name="Kautmanova I."/>
            <person name="Kiss B."/>
            <person name="Kocsube S."/>
            <person name="Kotiranta H."/>
            <person name="LaButti K.M."/>
            <person name="Lechner B.E."/>
            <person name="Liimatainen K."/>
            <person name="Lipzen A."/>
            <person name="Lukacs Z."/>
            <person name="Mihaltcheva S."/>
            <person name="Morgado L.N."/>
            <person name="Niskanen T."/>
            <person name="Noordeloos M.E."/>
            <person name="Ohm R.A."/>
            <person name="Ortiz-Santana B."/>
            <person name="Ovrebo C."/>
            <person name="Racz N."/>
            <person name="Riley R."/>
            <person name="Savchenko A."/>
            <person name="Shiryaev A."/>
            <person name="Soop K."/>
            <person name="Spirin V."/>
            <person name="Szebenyi C."/>
            <person name="Tomsovsky M."/>
            <person name="Tulloss R.E."/>
            <person name="Uehling J."/>
            <person name="Grigoriev I.V."/>
            <person name="Vagvolgyi C."/>
            <person name="Papp T."/>
            <person name="Martin F.M."/>
            <person name="Miettinen O."/>
            <person name="Hibbett D.S."/>
            <person name="Nagy L.G."/>
        </authorList>
    </citation>
    <scope>NUCLEOTIDE SEQUENCE [LARGE SCALE GENOMIC DNA]</scope>
    <source>
        <strain evidence="2 3">HHB13444</strain>
    </source>
</reference>
<sequence>LVQPDKAGHKLALLDQHPRVRKTAKLAMKTTQSNLLLHNAFPDGPDKYTDFARDALLESADSLGFKDIKTRLKRDADYAHDLASLPVQRISTFRGKVKGLTDQSVSKAYNLDIGDPAHVKWLKTGLRYIYPNDYSPYGLDIFAQTIRQAWFKGPRSFGWTIIDKFPSSLPDKPSEKEIPAPMLALVATAVYASILDHEPEVYEASDFTANDFADAYTEHIRVLAAIKQNDLRAYHALMHGLYRQVW</sequence>
<evidence type="ECO:0000313" key="3">
    <source>
        <dbReference type="Proteomes" id="UP000308197"/>
    </source>
</evidence>
<protein>
    <recommendedName>
        <fullName evidence="1">DUF6532 domain-containing protein</fullName>
    </recommendedName>
</protein>
<evidence type="ECO:0000313" key="2">
    <source>
        <dbReference type="EMBL" id="TFK79320.1"/>
    </source>
</evidence>
<proteinExistence type="predicted"/>
<dbReference type="STRING" id="1314778.A0A5C3NTI6"/>
<dbReference type="Pfam" id="PF20149">
    <property type="entry name" value="DUF6532"/>
    <property type="match status" value="1"/>
</dbReference>
<evidence type="ECO:0000259" key="1">
    <source>
        <dbReference type="Pfam" id="PF20149"/>
    </source>
</evidence>
<gene>
    <name evidence="2" type="ORF">K466DRAFT_505728</name>
</gene>
<name>A0A5C3NTI6_9APHY</name>
<feature type="non-terminal residue" evidence="2">
    <location>
        <position position="1"/>
    </location>
</feature>
<dbReference type="InterPro" id="IPR045341">
    <property type="entry name" value="DUF6532"/>
</dbReference>
<keyword evidence="3" id="KW-1185">Reference proteome</keyword>
<feature type="domain" description="DUF6532" evidence="1">
    <location>
        <begin position="27"/>
        <end position="225"/>
    </location>
</feature>
<accession>A0A5C3NTI6</accession>
<dbReference type="AlphaFoldDB" id="A0A5C3NTI6"/>
<dbReference type="Proteomes" id="UP000308197">
    <property type="component" value="Unassembled WGS sequence"/>
</dbReference>
<dbReference type="InParanoid" id="A0A5C3NTI6"/>